<reference evidence="2 3" key="2">
    <citation type="submission" date="2007-04" db="EMBL/GenBank/DDBJ databases">
        <authorList>
            <person name="Fulton L."/>
            <person name="Clifton S."/>
            <person name="Fulton B."/>
            <person name="Xu J."/>
            <person name="Minx P."/>
            <person name="Mardis E.R."/>
            <person name="Wilson R.K."/>
        </authorList>
    </citation>
    <scope>NUCLEOTIDE SEQUENCE [LARGE SCALE GENOMIC DNA]</scope>
    <source>
        <strain evidence="3">ATCC 25986 / DSM 3979 / JCM 10188 / KCTC 3647 / NCTC 11838 / VPI 1003</strain>
    </source>
</reference>
<feature type="compositionally biased region" description="Low complexity" evidence="1">
    <location>
        <begin position="176"/>
        <end position="189"/>
    </location>
</feature>
<protein>
    <submittedName>
        <fullName evidence="2">Uncharacterized protein</fullName>
    </submittedName>
</protein>
<feature type="compositionally biased region" description="Low complexity" evidence="1">
    <location>
        <begin position="412"/>
        <end position="422"/>
    </location>
</feature>
<feature type="compositionally biased region" description="Basic residues" evidence="1">
    <location>
        <begin position="137"/>
        <end position="160"/>
    </location>
</feature>
<dbReference type="EMBL" id="AAVN02000002">
    <property type="protein sequence ID" value="EBA40153.1"/>
    <property type="molecule type" value="Genomic_DNA"/>
</dbReference>
<accession>A4E8D8</accession>
<sequence length="422" mass="45958">MCSRSPRSRRRARPGSRAPRRGDGHDTTPRPDAAHDSPAGPALRGPAPGALPARSCAPRLRPGSRSCLRRVLLRNPMGPGAGRGRLRPVPRRPHAAHVRHRLRARRGRGARCRAPRQPHGGPLARARRRGEAARPCGARRGRAGRGARRVRGRARRRRAPAARARSACGRLGGHRAGQPAPLRAGARRGPAPRPQRRYRRRRGGDAPRVLLSGRTCARPHDRRAHRCPGDAPELGAARLARAPGVARGRGLHRRRTRGGPSPHDCARWPRAHPGSRRRPSRLVLPLRGREGRCVGSRSPPCSPSSPQRSSWAGMPCSTPAGGRRRARSPTACCPTLRSPCGRPRPRLRAGLWTAERGASTMPTGVSGGRTWRGYWQWMMSGRSSTRSRASSAATATRSSRQRTRRRSRGRTSRASTSCSATS</sequence>
<dbReference type="AlphaFoldDB" id="A4E8D8"/>
<feature type="compositionally biased region" description="Low complexity" evidence="1">
    <location>
        <begin position="382"/>
        <end position="398"/>
    </location>
</feature>
<feature type="compositionally biased region" description="Basic residues" evidence="1">
    <location>
        <begin position="1"/>
        <end position="14"/>
    </location>
</feature>
<evidence type="ECO:0000256" key="1">
    <source>
        <dbReference type="SAM" id="MobiDB-lite"/>
    </source>
</evidence>
<organism evidence="2 3">
    <name type="scientific">Collinsella aerofaciens (strain ATCC 25986 / DSM 3979 / JCM 10188 / KCTC 3647 / NCTC 11838 / VPI 1003)</name>
    <dbReference type="NCBI Taxonomy" id="411903"/>
    <lineage>
        <taxon>Bacteria</taxon>
        <taxon>Bacillati</taxon>
        <taxon>Actinomycetota</taxon>
        <taxon>Coriobacteriia</taxon>
        <taxon>Coriobacteriales</taxon>
        <taxon>Coriobacteriaceae</taxon>
        <taxon>Collinsella</taxon>
    </lineage>
</organism>
<feature type="region of interest" description="Disordered" evidence="1">
    <location>
        <begin position="290"/>
        <end position="331"/>
    </location>
</feature>
<feature type="compositionally biased region" description="Low complexity" evidence="1">
    <location>
        <begin position="38"/>
        <end position="54"/>
    </location>
</feature>
<evidence type="ECO:0000313" key="2">
    <source>
        <dbReference type="EMBL" id="EBA40153.1"/>
    </source>
</evidence>
<feature type="region of interest" description="Disordered" evidence="1">
    <location>
        <begin position="1"/>
        <end position="205"/>
    </location>
</feature>
<evidence type="ECO:0000313" key="3">
    <source>
        <dbReference type="Proteomes" id="UP000002979"/>
    </source>
</evidence>
<dbReference type="Proteomes" id="UP000002979">
    <property type="component" value="Unassembled WGS sequence"/>
</dbReference>
<feature type="compositionally biased region" description="Basic residues" evidence="1">
    <location>
        <begin position="399"/>
        <end position="411"/>
    </location>
</feature>
<feature type="compositionally biased region" description="Low complexity" evidence="1">
    <location>
        <begin position="296"/>
        <end position="310"/>
    </location>
</feature>
<feature type="region of interest" description="Disordered" evidence="1">
    <location>
        <begin position="245"/>
        <end position="278"/>
    </location>
</feature>
<feature type="compositionally biased region" description="Basic residues" evidence="1">
    <location>
        <begin position="84"/>
        <end position="116"/>
    </location>
</feature>
<comment type="caution">
    <text evidence="2">The sequence shown here is derived from an EMBL/GenBank/DDBJ whole genome shotgun (WGS) entry which is preliminary data.</text>
</comment>
<gene>
    <name evidence="2" type="ORF">COLAER_00677</name>
</gene>
<feature type="compositionally biased region" description="Basic and acidic residues" evidence="1">
    <location>
        <begin position="20"/>
        <end position="35"/>
    </location>
</feature>
<feature type="compositionally biased region" description="Basic residues" evidence="1">
    <location>
        <begin position="269"/>
        <end position="278"/>
    </location>
</feature>
<name>A4E8D8_COLAA</name>
<reference evidence="2 3" key="1">
    <citation type="submission" date="2007-01" db="EMBL/GenBank/DDBJ databases">
        <title>Draft genome sequence of Collinsella aerofaciens (ATCC 25986).</title>
        <authorList>
            <person name="Sudarsanam P."/>
            <person name="Ley R."/>
            <person name="Guruge J."/>
            <person name="Turnbaugh P.J."/>
            <person name="Mahowald M."/>
            <person name="Liep D."/>
            <person name="Gordon J."/>
        </authorList>
    </citation>
    <scope>NUCLEOTIDE SEQUENCE [LARGE SCALE GENOMIC DNA]</scope>
    <source>
        <strain evidence="3">ATCC 25986 / DSM 3979 / JCM 10188 / KCTC 3647 / NCTC 11838 / VPI 1003</strain>
    </source>
</reference>
<feature type="region of interest" description="Disordered" evidence="1">
    <location>
        <begin position="382"/>
        <end position="422"/>
    </location>
</feature>
<proteinExistence type="predicted"/>